<proteinExistence type="predicted"/>
<protein>
    <submittedName>
        <fullName evidence="2">Putative repeat protein (TIGR01451 family)</fullName>
    </submittedName>
</protein>
<dbReference type="AlphaFoldDB" id="A0A2T5GRK2"/>
<evidence type="ECO:0000313" key="5">
    <source>
        <dbReference type="Proteomes" id="UP000326857"/>
    </source>
</evidence>
<dbReference type="EMBL" id="CABVLI010000029">
    <property type="protein sequence ID" value="VVT00822.1"/>
    <property type="molecule type" value="Genomic_DNA"/>
</dbReference>
<dbReference type="InterPro" id="IPR047589">
    <property type="entry name" value="DUF11_rpt"/>
</dbReference>
<dbReference type="RefSeq" id="WP_056419177.1">
    <property type="nucleotide sequence ID" value="NZ_LR701528.1"/>
</dbReference>
<dbReference type="NCBIfam" id="TIGR01451">
    <property type="entry name" value="B_ant_repeat"/>
    <property type="match status" value="1"/>
</dbReference>
<name>A0A2T5GRK2_9SPHN</name>
<organism evidence="2 4">
    <name type="scientific">Sphingomonas aurantiaca</name>
    <dbReference type="NCBI Taxonomy" id="185949"/>
    <lineage>
        <taxon>Bacteria</taxon>
        <taxon>Pseudomonadati</taxon>
        <taxon>Pseudomonadota</taxon>
        <taxon>Alphaproteobacteria</taxon>
        <taxon>Sphingomonadales</taxon>
        <taxon>Sphingomonadaceae</taxon>
        <taxon>Sphingomonas</taxon>
    </lineage>
</organism>
<dbReference type="EMBL" id="QAOG01000001">
    <property type="protein sequence ID" value="PTQ61952.1"/>
    <property type="molecule type" value="Genomic_DNA"/>
</dbReference>
<accession>A0A2T5GRK2</accession>
<gene>
    <name evidence="2" type="ORF">C8J26_0222</name>
    <name evidence="3" type="ORF">SPHINGO391_350123</name>
</gene>
<evidence type="ECO:0000313" key="3">
    <source>
        <dbReference type="EMBL" id="VVT00822.1"/>
    </source>
</evidence>
<dbReference type="Proteomes" id="UP000244189">
    <property type="component" value="Unassembled WGS sequence"/>
</dbReference>
<evidence type="ECO:0000256" key="1">
    <source>
        <dbReference type="SAM" id="SignalP"/>
    </source>
</evidence>
<feature type="chain" id="PRO_5044580795" evidence="1">
    <location>
        <begin position="32"/>
        <end position="383"/>
    </location>
</feature>
<keyword evidence="1" id="KW-0732">Signal</keyword>
<evidence type="ECO:0000313" key="2">
    <source>
        <dbReference type="EMBL" id="PTQ61952.1"/>
    </source>
</evidence>
<keyword evidence="4" id="KW-1185">Reference proteome</keyword>
<sequence>MHAKGVIRTLMAGTAAVVAIGIATGTASAQAQAPGPAGTAAGTTVTNTAQASYSVNGVQQSATSNAVNFVVDRKVNLTVTANQPANTPVSIGQTAAVTTFKVTNNTNGTQDFLLSPTQLPIQNLFAGDNFDVENIKIFVDSNGNGTYDAGVDTATYINELGADQSAIVFIVADIPNNQANVLAGVTLIVQVAAGGDAAAQGLPLAVSVGANNDTVVDVVFADNDSDGLGLDVALNGQGRASLGYEITTRNVALTVAKSQLVLSDPINLAIAPKAIPGAVVQYCLIVNNGTVGTPASNVTLSDVIPANTTYVANSISIGALALGQTCLLTGIVGGVPLADDGTITVPVLNFTGSYNANTKTVNATIPTLLGGTSVAATFRVTIN</sequence>
<dbReference type="Proteomes" id="UP000326857">
    <property type="component" value="Unassembled WGS sequence"/>
</dbReference>
<reference evidence="3 5" key="2">
    <citation type="submission" date="2019-09" db="EMBL/GenBank/DDBJ databases">
        <authorList>
            <person name="Dittami M. S."/>
        </authorList>
    </citation>
    <scope>NUCLEOTIDE SEQUENCE [LARGE SCALE GENOMIC DNA]</scope>
    <source>
        <strain evidence="3">SPHINGO391</strain>
    </source>
</reference>
<reference evidence="2 4" key="1">
    <citation type="submission" date="2018-04" db="EMBL/GenBank/DDBJ databases">
        <title>Genomic Encyclopedia of Type Strains, Phase III (KMG-III): the genomes of soil and plant-associated and newly described type strains.</title>
        <authorList>
            <person name="Whitman W."/>
        </authorList>
    </citation>
    <scope>NUCLEOTIDE SEQUENCE [LARGE SCALE GENOMIC DNA]</scope>
    <source>
        <strain evidence="2 4">MA101b</strain>
    </source>
</reference>
<accession>A0A5E7Y4L8</accession>
<evidence type="ECO:0000313" key="4">
    <source>
        <dbReference type="Proteomes" id="UP000244189"/>
    </source>
</evidence>
<feature type="signal peptide" evidence="1">
    <location>
        <begin position="1"/>
        <end position="31"/>
    </location>
</feature>